<sequence length="154" mass="16541">MSAVGTEQVQSRDAAPVRRRAERWIAGIGMAGAAVLQGGFVLVVTRSDEATLQSTIVPGLRAAGLNFAAGDAEVILGTLAGWFGFSLILTALLCAIGFFFAAHRPRRRRTGWWFLAAGLVCLFGTQLILYPIAFFFFLSAALFAVRPPHPRSST</sequence>
<evidence type="ECO:0000313" key="3">
    <source>
        <dbReference type="Proteomes" id="UP000293995"/>
    </source>
</evidence>
<feature type="transmembrane region" description="Helical" evidence="1">
    <location>
        <begin position="24"/>
        <end position="44"/>
    </location>
</feature>
<reference evidence="2 3" key="1">
    <citation type="submission" date="2019-01" db="EMBL/GenBank/DDBJ databases">
        <title>Genome sequencing of strain DFW100M-13.</title>
        <authorList>
            <person name="Heo J."/>
            <person name="Kim S.-J."/>
            <person name="Kim J.-S."/>
            <person name="Hong S.-B."/>
            <person name="Kwon S.-W."/>
        </authorList>
    </citation>
    <scope>NUCLEOTIDE SEQUENCE [LARGE SCALE GENOMIC DNA]</scope>
    <source>
        <strain evidence="2 3">DFW100M-13</strain>
    </source>
</reference>
<evidence type="ECO:0000313" key="2">
    <source>
        <dbReference type="EMBL" id="QAY59077.1"/>
    </source>
</evidence>
<dbReference type="KEGG" id="mprt:ET475_03095"/>
<accession>A0A4P6EG14</accession>
<protein>
    <recommendedName>
        <fullName evidence="4">DUF4064 domain-containing protein</fullName>
    </recommendedName>
</protein>
<keyword evidence="3" id="KW-1185">Reference proteome</keyword>
<proteinExistence type="predicted"/>
<dbReference type="EMBL" id="CP035494">
    <property type="protein sequence ID" value="QAY59077.1"/>
    <property type="molecule type" value="Genomic_DNA"/>
</dbReference>
<dbReference type="RefSeq" id="WP_129385914.1">
    <property type="nucleotide sequence ID" value="NZ_CP035494.1"/>
</dbReference>
<organism evidence="2 3">
    <name type="scientific">Microbacterium protaetiae</name>
    <dbReference type="NCBI Taxonomy" id="2509458"/>
    <lineage>
        <taxon>Bacteria</taxon>
        <taxon>Bacillati</taxon>
        <taxon>Actinomycetota</taxon>
        <taxon>Actinomycetes</taxon>
        <taxon>Micrococcales</taxon>
        <taxon>Microbacteriaceae</taxon>
        <taxon>Microbacterium</taxon>
    </lineage>
</organism>
<feature type="transmembrane region" description="Helical" evidence="1">
    <location>
        <begin position="79"/>
        <end position="100"/>
    </location>
</feature>
<feature type="transmembrane region" description="Helical" evidence="1">
    <location>
        <begin position="112"/>
        <end position="145"/>
    </location>
</feature>
<evidence type="ECO:0008006" key="4">
    <source>
        <dbReference type="Google" id="ProtNLM"/>
    </source>
</evidence>
<dbReference type="OrthoDB" id="5073702at2"/>
<dbReference type="AlphaFoldDB" id="A0A4P6EG14"/>
<name>A0A4P6EG14_9MICO</name>
<keyword evidence="1" id="KW-1133">Transmembrane helix</keyword>
<keyword evidence="1" id="KW-0812">Transmembrane</keyword>
<dbReference type="Proteomes" id="UP000293995">
    <property type="component" value="Chromosome"/>
</dbReference>
<gene>
    <name evidence="2" type="ORF">ET475_03095</name>
</gene>
<keyword evidence="1" id="KW-0472">Membrane</keyword>
<evidence type="ECO:0000256" key="1">
    <source>
        <dbReference type="SAM" id="Phobius"/>
    </source>
</evidence>